<evidence type="ECO:0000256" key="5">
    <source>
        <dbReference type="SAM" id="SignalP"/>
    </source>
</evidence>
<dbReference type="HAMAP" id="MF_00671">
    <property type="entry name" value="TolB"/>
    <property type="match status" value="1"/>
</dbReference>
<dbReference type="Gene3D" id="3.40.50.10070">
    <property type="entry name" value="TolB, N-terminal domain"/>
    <property type="match status" value="1"/>
</dbReference>
<dbReference type="InterPro" id="IPR011042">
    <property type="entry name" value="6-blade_b-propeller_TolB-like"/>
</dbReference>
<comment type="similarity">
    <text evidence="2">Belongs to the TolB family.</text>
</comment>
<evidence type="ECO:0000259" key="6">
    <source>
        <dbReference type="Pfam" id="PF04052"/>
    </source>
</evidence>
<keyword evidence="8" id="KW-1185">Reference proteome</keyword>
<evidence type="ECO:0000256" key="2">
    <source>
        <dbReference type="ARBA" id="ARBA00009820"/>
    </source>
</evidence>
<accession>A0ABN6N775</accession>
<organism evidence="7 8">
    <name type="scientific">Anaeromyxobacter paludicola</name>
    <dbReference type="NCBI Taxonomy" id="2918171"/>
    <lineage>
        <taxon>Bacteria</taxon>
        <taxon>Pseudomonadati</taxon>
        <taxon>Myxococcota</taxon>
        <taxon>Myxococcia</taxon>
        <taxon>Myxococcales</taxon>
        <taxon>Cystobacterineae</taxon>
        <taxon>Anaeromyxobacteraceae</taxon>
        <taxon>Anaeromyxobacter</taxon>
    </lineage>
</organism>
<dbReference type="InterPro" id="IPR014167">
    <property type="entry name" value="Tol-Pal_TolB"/>
</dbReference>
<protein>
    <submittedName>
        <fullName evidence="7">Protein TolB</fullName>
    </submittedName>
</protein>
<reference evidence="8" key="1">
    <citation type="journal article" date="2022" name="Int. J. Syst. Evol. Microbiol.">
        <title>Anaeromyxobacter oryzae sp. nov., Anaeromyxobacter diazotrophicus sp. nov. and Anaeromyxobacter paludicola sp. nov., isolated from paddy soils.</title>
        <authorList>
            <person name="Itoh H."/>
            <person name="Xu Z."/>
            <person name="Mise K."/>
            <person name="Masuda Y."/>
            <person name="Ushijima N."/>
            <person name="Hayakawa C."/>
            <person name="Shiratori Y."/>
            <person name="Senoo K."/>
        </authorList>
    </citation>
    <scope>NUCLEOTIDE SEQUENCE [LARGE SCALE GENOMIC DNA]</scope>
    <source>
        <strain evidence="8">Red630</strain>
    </source>
</reference>
<dbReference type="RefSeq" id="WP_248340588.1">
    <property type="nucleotide sequence ID" value="NZ_AP025592.1"/>
</dbReference>
<dbReference type="EMBL" id="AP025592">
    <property type="protein sequence ID" value="BDG09011.1"/>
    <property type="molecule type" value="Genomic_DNA"/>
</dbReference>
<dbReference type="PANTHER" id="PTHR36842">
    <property type="entry name" value="PROTEIN TOLB HOMOLOG"/>
    <property type="match status" value="1"/>
</dbReference>
<dbReference type="Gene3D" id="2.120.10.30">
    <property type="entry name" value="TolB, C-terminal domain"/>
    <property type="match status" value="1"/>
</dbReference>
<dbReference type="InterPro" id="IPR011659">
    <property type="entry name" value="WD40"/>
</dbReference>
<dbReference type="InterPro" id="IPR007195">
    <property type="entry name" value="TolB_N"/>
</dbReference>
<feature type="chain" id="PRO_5047159525" evidence="5">
    <location>
        <begin position="18"/>
        <end position="431"/>
    </location>
</feature>
<gene>
    <name evidence="7" type="primary">tolB</name>
    <name evidence="7" type="ORF">AMPC_21240</name>
</gene>
<proteinExistence type="inferred from homology"/>
<sequence>MTRLSLLLALLPAVALAQPPQQRPHIEIDRPDFKPLPLAVAPFKADTDALAAATEVNATLRGDLGLTGLFELLDPRSFLADPSEGLTAPSIRFQRWIDVGADGLVKGAVRAAGGQVSGELHLFEVRGGREGLSVTRTAPGPRALAHLLADEIVRYYTGEPGVFGTRIAAIRKVKGARELVLFDVDGKDPQVLLRDPSLAMLPAWRPDGRALLFTSYRGGKPELWTVDVSTRAVKRVASVGELATGGAFSPDGRLLAFAASEAGNSDIWVANADGSNPRRLTHDPATDTSPTWSPDGRRIAFVSTRAGNPHLYVMNADGSGQRRLTFKGTYNQTPRWSPRGDLIAFTGRDERKVFDVFLVNPDDGNDIRRVTQDQGFTNEEPTWAPSGRMLAFTSDRNGRPQLVISTADGNHQKVVTADPGELQTPAWGPLP</sequence>
<keyword evidence="3 5" id="KW-0732">Signal</keyword>
<comment type="subcellular location">
    <subcellularLocation>
        <location evidence="1">Periplasm</location>
    </subcellularLocation>
</comment>
<dbReference type="NCBIfam" id="TIGR02800">
    <property type="entry name" value="propeller_TolB"/>
    <property type="match status" value="1"/>
</dbReference>
<dbReference type="SUPFAM" id="SSF52964">
    <property type="entry name" value="TolB, N-terminal domain"/>
    <property type="match status" value="1"/>
</dbReference>
<feature type="signal peptide" evidence="5">
    <location>
        <begin position="1"/>
        <end position="17"/>
    </location>
</feature>
<feature type="domain" description="TolB N-terminal" evidence="6">
    <location>
        <begin position="25"/>
        <end position="129"/>
    </location>
</feature>
<dbReference type="Pfam" id="PF26549">
    <property type="entry name" value="Tricorn_N"/>
    <property type="match status" value="1"/>
</dbReference>
<name>A0ABN6N775_9BACT</name>
<dbReference type="Pfam" id="PF04052">
    <property type="entry name" value="TolB_N"/>
    <property type="match status" value="1"/>
</dbReference>
<evidence type="ECO:0000256" key="3">
    <source>
        <dbReference type="ARBA" id="ARBA00022729"/>
    </source>
</evidence>
<dbReference type="Pfam" id="PF07676">
    <property type="entry name" value="PD40"/>
    <property type="match status" value="2"/>
</dbReference>
<dbReference type="Proteomes" id="UP001162734">
    <property type="component" value="Chromosome"/>
</dbReference>
<evidence type="ECO:0000313" key="8">
    <source>
        <dbReference type="Proteomes" id="UP001162734"/>
    </source>
</evidence>
<evidence type="ECO:0000256" key="1">
    <source>
        <dbReference type="ARBA" id="ARBA00004418"/>
    </source>
</evidence>
<keyword evidence="4" id="KW-0574">Periplasm</keyword>
<evidence type="ECO:0000256" key="4">
    <source>
        <dbReference type="ARBA" id="ARBA00022764"/>
    </source>
</evidence>
<evidence type="ECO:0000313" key="7">
    <source>
        <dbReference type="EMBL" id="BDG09011.1"/>
    </source>
</evidence>
<dbReference type="PANTHER" id="PTHR36842:SF1">
    <property type="entry name" value="PROTEIN TOLB"/>
    <property type="match status" value="1"/>
</dbReference>
<dbReference type="SUPFAM" id="SSF69304">
    <property type="entry name" value="Tricorn protease N-terminal domain"/>
    <property type="match status" value="1"/>
</dbReference>